<dbReference type="Proteomes" id="UP001196413">
    <property type="component" value="Unassembled WGS sequence"/>
</dbReference>
<keyword evidence="2" id="KW-1185">Reference proteome</keyword>
<dbReference type="AlphaFoldDB" id="A0AAD5N238"/>
<proteinExistence type="predicted"/>
<name>A0AAD5N238_PARTN</name>
<organism evidence="1 2">
    <name type="scientific">Parelaphostrongylus tenuis</name>
    <name type="common">Meningeal worm</name>
    <dbReference type="NCBI Taxonomy" id="148309"/>
    <lineage>
        <taxon>Eukaryota</taxon>
        <taxon>Metazoa</taxon>
        <taxon>Ecdysozoa</taxon>
        <taxon>Nematoda</taxon>
        <taxon>Chromadorea</taxon>
        <taxon>Rhabditida</taxon>
        <taxon>Rhabditina</taxon>
        <taxon>Rhabditomorpha</taxon>
        <taxon>Strongyloidea</taxon>
        <taxon>Metastrongylidae</taxon>
        <taxon>Parelaphostrongylus</taxon>
    </lineage>
</organism>
<sequence>MNVLINISKFPTDLFMSSLLAIISIELECGVIPAGKVLDALERQARSAFLPDAVISTILGQLNVNITY</sequence>
<protein>
    <submittedName>
        <fullName evidence="1">Uncharacterized protein</fullName>
    </submittedName>
</protein>
<evidence type="ECO:0000313" key="1">
    <source>
        <dbReference type="EMBL" id="KAJ1359707.1"/>
    </source>
</evidence>
<evidence type="ECO:0000313" key="2">
    <source>
        <dbReference type="Proteomes" id="UP001196413"/>
    </source>
</evidence>
<gene>
    <name evidence="1" type="ORF">KIN20_018490</name>
</gene>
<dbReference type="EMBL" id="JAHQIW010003677">
    <property type="protein sequence ID" value="KAJ1359707.1"/>
    <property type="molecule type" value="Genomic_DNA"/>
</dbReference>
<comment type="caution">
    <text evidence="1">The sequence shown here is derived from an EMBL/GenBank/DDBJ whole genome shotgun (WGS) entry which is preliminary data.</text>
</comment>
<accession>A0AAD5N238</accession>
<reference evidence="1" key="1">
    <citation type="submission" date="2021-06" db="EMBL/GenBank/DDBJ databases">
        <title>Parelaphostrongylus tenuis whole genome reference sequence.</title>
        <authorList>
            <person name="Garwood T.J."/>
            <person name="Larsen P.A."/>
            <person name="Fountain-Jones N.M."/>
            <person name="Garbe J.R."/>
            <person name="Macchietto M.G."/>
            <person name="Kania S.A."/>
            <person name="Gerhold R.W."/>
            <person name="Richards J.E."/>
            <person name="Wolf T.M."/>
        </authorList>
    </citation>
    <scope>NUCLEOTIDE SEQUENCE</scope>
    <source>
        <strain evidence="1">MNPRO001-30</strain>
        <tissue evidence="1">Meninges</tissue>
    </source>
</reference>